<feature type="non-terminal residue" evidence="1">
    <location>
        <position position="1"/>
    </location>
</feature>
<protein>
    <recommendedName>
        <fullName evidence="2">Enoyl-CoA hydratase</fullName>
    </recommendedName>
</protein>
<organism evidence="1">
    <name type="scientific">marine metagenome</name>
    <dbReference type="NCBI Taxonomy" id="408172"/>
    <lineage>
        <taxon>unclassified sequences</taxon>
        <taxon>metagenomes</taxon>
        <taxon>ecological metagenomes</taxon>
    </lineage>
</organism>
<evidence type="ECO:0000313" key="1">
    <source>
        <dbReference type="EMBL" id="SVC68534.1"/>
    </source>
</evidence>
<dbReference type="Gene3D" id="1.10.12.10">
    <property type="entry name" value="Lyase 2-enoyl-coa Hydratase, Chain A, domain 2"/>
    <property type="match status" value="1"/>
</dbReference>
<dbReference type="InterPro" id="IPR029045">
    <property type="entry name" value="ClpP/crotonase-like_dom_sf"/>
</dbReference>
<evidence type="ECO:0008006" key="2">
    <source>
        <dbReference type="Google" id="ProtNLM"/>
    </source>
</evidence>
<dbReference type="EMBL" id="UINC01104971">
    <property type="protein sequence ID" value="SVC68534.1"/>
    <property type="molecule type" value="Genomic_DNA"/>
</dbReference>
<dbReference type="InterPro" id="IPR014748">
    <property type="entry name" value="Enoyl-CoA_hydra_C"/>
</dbReference>
<accession>A0A382P544</accession>
<reference evidence="1" key="1">
    <citation type="submission" date="2018-05" db="EMBL/GenBank/DDBJ databases">
        <authorList>
            <person name="Lanie J.A."/>
            <person name="Ng W.-L."/>
            <person name="Kazmierczak K.M."/>
            <person name="Andrzejewski T.M."/>
            <person name="Davidsen T.M."/>
            <person name="Wayne K.J."/>
            <person name="Tettelin H."/>
            <person name="Glass J.I."/>
            <person name="Rusch D."/>
            <person name="Podicherti R."/>
            <person name="Tsui H.-C.T."/>
            <person name="Winkler M.E."/>
        </authorList>
    </citation>
    <scope>NUCLEOTIDE SEQUENCE</scope>
</reference>
<dbReference type="AlphaFoldDB" id="A0A382P544"/>
<gene>
    <name evidence="1" type="ORF">METZ01_LOCUS321388</name>
</gene>
<proteinExistence type="predicted"/>
<dbReference type="SUPFAM" id="SSF52096">
    <property type="entry name" value="ClpP/crotonase"/>
    <property type="match status" value="1"/>
</dbReference>
<name>A0A382P544_9ZZZZ</name>
<sequence length="78" mass="8398">ERLMPRAHELAELVAANAPAALAATKRAVWESLDMGMDAATANGWKIIDGYRGHPDVAEGARAFAEKRAPKWQGLALD</sequence>